<organism evidence="2 3">
    <name type="scientific">Candidatus Gottesmanbacteria bacterium GW2011_GWB1_49_7</name>
    <dbReference type="NCBI Taxonomy" id="1618448"/>
    <lineage>
        <taxon>Bacteria</taxon>
        <taxon>Candidatus Gottesmaniibacteriota</taxon>
    </lineage>
</organism>
<evidence type="ECO:0000256" key="1">
    <source>
        <dbReference type="SAM" id="MobiDB-lite"/>
    </source>
</evidence>
<dbReference type="SUPFAM" id="SSF49464">
    <property type="entry name" value="Carboxypeptidase regulatory domain-like"/>
    <property type="match status" value="1"/>
</dbReference>
<feature type="non-terminal residue" evidence="2">
    <location>
        <position position="1"/>
    </location>
</feature>
<protein>
    <recommendedName>
        <fullName evidence="4">Carboxypeptidase regulatory-like domain-containing protein</fullName>
    </recommendedName>
</protein>
<sequence>AAPQADDRVRDLQKQLADLMGQHQKMEDELRLLRQHTPAQPVTDTPSPASAPPATTKSVATPRPITPEPSDGGRATVQIITPDRAVKVGLPRLTTFPNVVTGIVKDSEQNLLPGVLITVKDKDGMPLRALKTNRLGQFAASTPLPNGTYLVEVEDPRLRFAFDRAQITLNGSIVPALEIFAKSQKEITRAKLEKELFGNKT</sequence>
<comment type="caution">
    <text evidence="2">The sequence shown here is derived from an EMBL/GenBank/DDBJ whole genome shotgun (WGS) entry which is preliminary data.</text>
</comment>
<dbReference type="Gene3D" id="2.60.40.1120">
    <property type="entry name" value="Carboxypeptidase-like, regulatory domain"/>
    <property type="match status" value="1"/>
</dbReference>
<evidence type="ECO:0008006" key="4">
    <source>
        <dbReference type="Google" id="ProtNLM"/>
    </source>
</evidence>
<feature type="region of interest" description="Disordered" evidence="1">
    <location>
        <begin position="18"/>
        <end position="75"/>
    </location>
</feature>
<accession>A0A0G1VWQ1</accession>
<dbReference type="AlphaFoldDB" id="A0A0G1VWQ1"/>
<feature type="compositionally biased region" description="Low complexity" evidence="1">
    <location>
        <begin position="41"/>
        <end position="62"/>
    </location>
</feature>
<dbReference type="Proteomes" id="UP000034588">
    <property type="component" value="Unassembled WGS sequence"/>
</dbReference>
<reference evidence="2 3" key="1">
    <citation type="journal article" date="2015" name="Nature">
        <title>rRNA introns, odd ribosomes, and small enigmatic genomes across a large radiation of phyla.</title>
        <authorList>
            <person name="Brown C.T."/>
            <person name="Hug L.A."/>
            <person name="Thomas B.C."/>
            <person name="Sharon I."/>
            <person name="Castelle C.J."/>
            <person name="Singh A."/>
            <person name="Wilkins M.J."/>
            <person name="Williams K.H."/>
            <person name="Banfield J.F."/>
        </authorList>
    </citation>
    <scope>NUCLEOTIDE SEQUENCE [LARGE SCALE GENOMIC DNA]</scope>
</reference>
<evidence type="ECO:0000313" key="3">
    <source>
        <dbReference type="Proteomes" id="UP000034588"/>
    </source>
</evidence>
<dbReference type="InterPro" id="IPR008969">
    <property type="entry name" value="CarboxyPept-like_regulatory"/>
</dbReference>
<evidence type="ECO:0000313" key="2">
    <source>
        <dbReference type="EMBL" id="KKW10903.1"/>
    </source>
</evidence>
<name>A0A0G1VWQ1_9BACT</name>
<dbReference type="EMBL" id="LCQD01000028">
    <property type="protein sequence ID" value="KKW10903.1"/>
    <property type="molecule type" value="Genomic_DNA"/>
</dbReference>
<proteinExistence type="predicted"/>
<gene>
    <name evidence="2" type="ORF">UY48_C0028G0012</name>
</gene>